<protein>
    <submittedName>
        <fullName evidence="2">Uncharacterized protein</fullName>
    </submittedName>
</protein>
<sequence>MLKNKHVIAAMLVAPILALIAYFGVDLAVSEKPHAAKEGETYKLAADSNCRYTSGICSLENGDFKLKLRSESLSDSEVVLKLTSEYPLEGAKISLIQKEGDRSNPVDMDVNGTNAKEWWVDLPAPNSEDSEIHLVVKSDGTLYYGETTAVFVEYKTLLNKEQQ</sequence>
<organism evidence="2 3">
    <name type="scientific">Grimontia marina</name>
    <dbReference type="NCBI Taxonomy" id="646534"/>
    <lineage>
        <taxon>Bacteria</taxon>
        <taxon>Pseudomonadati</taxon>
        <taxon>Pseudomonadota</taxon>
        <taxon>Gammaproteobacteria</taxon>
        <taxon>Vibrionales</taxon>
        <taxon>Vibrionaceae</taxon>
        <taxon>Grimontia</taxon>
    </lineage>
</organism>
<dbReference type="Proteomes" id="UP000073601">
    <property type="component" value="Unassembled WGS sequence"/>
</dbReference>
<dbReference type="EMBL" id="FIZY01000022">
    <property type="protein sequence ID" value="CZF83298.1"/>
    <property type="molecule type" value="Genomic_DNA"/>
</dbReference>
<accession>A0A128F976</accession>
<reference evidence="3" key="1">
    <citation type="submission" date="2016-02" db="EMBL/GenBank/DDBJ databases">
        <authorList>
            <person name="Rodrigo-Torres Lidia"/>
            <person name="Arahal R.David."/>
        </authorList>
    </citation>
    <scope>NUCLEOTIDE SEQUENCE [LARGE SCALE GENOMIC DNA]</scope>
    <source>
        <strain evidence="3">CECT 8713</strain>
    </source>
</reference>
<evidence type="ECO:0000313" key="3">
    <source>
        <dbReference type="Proteomes" id="UP000073601"/>
    </source>
</evidence>
<keyword evidence="1" id="KW-0812">Transmembrane</keyword>
<gene>
    <name evidence="2" type="ORF">GMA8713_02561</name>
</gene>
<dbReference type="AlphaFoldDB" id="A0A128F976"/>
<name>A0A128F976_9GAMM</name>
<dbReference type="OrthoDB" id="9793024at2"/>
<feature type="transmembrane region" description="Helical" evidence="1">
    <location>
        <begin position="7"/>
        <end position="25"/>
    </location>
</feature>
<evidence type="ECO:0000256" key="1">
    <source>
        <dbReference type="SAM" id="Phobius"/>
    </source>
</evidence>
<evidence type="ECO:0000313" key="2">
    <source>
        <dbReference type="EMBL" id="CZF83298.1"/>
    </source>
</evidence>
<dbReference type="RefSeq" id="WP_062710241.1">
    <property type="nucleotide sequence ID" value="NZ_CAWRCI010000022.1"/>
</dbReference>
<keyword evidence="1" id="KW-0472">Membrane</keyword>
<keyword evidence="1" id="KW-1133">Transmembrane helix</keyword>
<keyword evidence="3" id="KW-1185">Reference proteome</keyword>
<proteinExistence type="predicted"/>